<dbReference type="EMBL" id="CP136137">
    <property type="protein sequence ID" value="WYY07911.1"/>
    <property type="molecule type" value="Genomic_DNA"/>
</dbReference>
<dbReference type="Proteomes" id="UP001479933">
    <property type="component" value="Chromosome"/>
</dbReference>
<dbReference type="PROSITE" id="PS00061">
    <property type="entry name" value="ADH_SHORT"/>
    <property type="match status" value="1"/>
</dbReference>
<dbReference type="InterPro" id="IPR002347">
    <property type="entry name" value="SDR_fam"/>
</dbReference>
<dbReference type="Gene3D" id="3.40.50.720">
    <property type="entry name" value="NAD(P)-binding Rossmann-like Domain"/>
    <property type="match status" value="1"/>
</dbReference>
<evidence type="ECO:0000256" key="2">
    <source>
        <dbReference type="ARBA" id="ARBA00023002"/>
    </source>
</evidence>
<dbReference type="CDD" id="cd05233">
    <property type="entry name" value="SDR_c"/>
    <property type="match status" value="1"/>
</dbReference>
<gene>
    <name evidence="3" type="ORF">RVF87_02150</name>
</gene>
<evidence type="ECO:0000256" key="1">
    <source>
        <dbReference type="ARBA" id="ARBA00006484"/>
    </source>
</evidence>
<dbReference type="PANTHER" id="PTHR24321">
    <property type="entry name" value="DEHYDROGENASES, SHORT CHAIN"/>
    <property type="match status" value="1"/>
</dbReference>
<keyword evidence="4" id="KW-1185">Reference proteome</keyword>
<organism evidence="3 4">
    <name type="scientific">Gordonia hydrophobica</name>
    <dbReference type="NCBI Taxonomy" id="40516"/>
    <lineage>
        <taxon>Bacteria</taxon>
        <taxon>Bacillati</taxon>
        <taxon>Actinomycetota</taxon>
        <taxon>Actinomycetes</taxon>
        <taxon>Mycobacteriales</taxon>
        <taxon>Gordoniaceae</taxon>
        <taxon>Gordonia</taxon>
    </lineage>
</organism>
<keyword evidence="2" id="KW-0560">Oxidoreductase</keyword>
<dbReference type="PANTHER" id="PTHR24321:SF8">
    <property type="entry name" value="ESTRADIOL 17-BETA-DEHYDROGENASE 8-RELATED"/>
    <property type="match status" value="1"/>
</dbReference>
<dbReference type="InterPro" id="IPR036291">
    <property type="entry name" value="NAD(P)-bd_dom_sf"/>
</dbReference>
<evidence type="ECO:0000313" key="3">
    <source>
        <dbReference type="EMBL" id="WYY07911.1"/>
    </source>
</evidence>
<dbReference type="InterPro" id="IPR020904">
    <property type="entry name" value="Sc_DH/Rdtase_CS"/>
</dbReference>
<protein>
    <submittedName>
        <fullName evidence="3">SDR family oxidoreductase</fullName>
    </submittedName>
</protein>
<dbReference type="Pfam" id="PF13561">
    <property type="entry name" value="adh_short_C2"/>
    <property type="match status" value="1"/>
</dbReference>
<dbReference type="PRINTS" id="PR00081">
    <property type="entry name" value="GDHRDH"/>
</dbReference>
<reference evidence="3 4" key="1">
    <citation type="journal article" date="2023" name="Virus Evol.">
        <title>Computational host range prediction-The good, the bad, and the ugly.</title>
        <authorList>
            <person name="Howell A.A."/>
            <person name="Versoza C.J."/>
            <person name="Pfeifer S.P."/>
        </authorList>
    </citation>
    <scope>NUCLEOTIDE SEQUENCE [LARGE SCALE GENOMIC DNA]</scope>
    <source>
        <strain evidence="3 4">1610/1b</strain>
    </source>
</reference>
<dbReference type="RefSeq" id="WP_066171108.1">
    <property type="nucleotide sequence ID" value="NZ_CP136137.1"/>
</dbReference>
<accession>A0ABZ2U2J2</accession>
<dbReference type="SUPFAM" id="SSF51735">
    <property type="entry name" value="NAD(P)-binding Rossmann-fold domains"/>
    <property type="match status" value="1"/>
</dbReference>
<dbReference type="NCBIfam" id="NF005559">
    <property type="entry name" value="PRK07231.1"/>
    <property type="match status" value="1"/>
</dbReference>
<dbReference type="PRINTS" id="PR00080">
    <property type="entry name" value="SDRFAMILY"/>
</dbReference>
<comment type="similarity">
    <text evidence="1">Belongs to the short-chain dehydrogenases/reductases (SDR) family.</text>
</comment>
<evidence type="ECO:0000313" key="4">
    <source>
        <dbReference type="Proteomes" id="UP001479933"/>
    </source>
</evidence>
<sequence length="265" mass="28029">MSSTNSAGRLAGKIAVVTGGSRGVGEAVVQRFLTEGADVVAVSRSGVSSSDGAVSVQGDVSSEADVIALMNTVRERFGKLDVLVNNAAVEYEATIEHTSVDDWDRVMAINVRGPFLTAKHALPLMREAGGGSIVNLASVDGFWAEPHLAVYNTSKGAVQAFTRALAIDHGRENIRANAICPSYVLTDMLSQFFDAQHDPDEARAQAASIHPLNRMSYPADIANLALWLASDESSFATGQSYVLDGGLTAGRTVDLSRLRPEGQHS</sequence>
<proteinExistence type="inferred from homology"/>
<name>A0ABZ2U2J2_9ACTN</name>